<evidence type="ECO:0000256" key="2">
    <source>
        <dbReference type="SAM" id="SignalP"/>
    </source>
</evidence>
<dbReference type="SUPFAM" id="SSF54928">
    <property type="entry name" value="RNA-binding domain, RBD"/>
    <property type="match status" value="1"/>
</dbReference>
<comment type="caution">
    <text evidence="3">The sequence shown here is derived from an EMBL/GenBank/DDBJ whole genome shotgun (WGS) entry which is preliminary data.</text>
</comment>
<dbReference type="InterPro" id="IPR035979">
    <property type="entry name" value="RBD_domain_sf"/>
</dbReference>
<sequence>MFTIALLYALGATLCAAHGGITNPLPIDPVPAGQRPQFRNFHTVRGACGAAIPNTPATVNLTPGATFDMTFFVFNGDGAGPISAQLDATGTGKNFKTNVQVTKNIAGTRGFGGKTGANAMTIVVPNTPCTNCLLRVQNPLGFGSCVKVNIGAGGAAGGAAPGNQAPANQAPAPGKGNQGGAKRQRNRNGQKNGRGRKNVSIEGWREQSVHHPIEQCVEHLAFRKGYQVFVPLDYADGHCSGQSFVEFETFSDALEALDFRARTLIGGTVVVCRWSTQTELRDALFPDLCEDVAQSGTDKKPDKHKPTLVFLTRKNISDLLRLCKEAKVLFSGASIMRPFRTVISILTKLPWHWTQAISTIHRDHIFELLKLCTEAALVLLEENTPKFDPCIIMELVRCSIFHSTKTLNNPYFSQKTSCPPDLEKYVFLETGVSTKAGLRYFGKRPTGMFSTPSGIQRENSFACSSTGSSRFYQTRKYQLHGAKPGY</sequence>
<dbReference type="AlphaFoldDB" id="A0A507FM20"/>
<dbReference type="EMBL" id="QEAP01000020">
    <property type="protein sequence ID" value="TPX77449.1"/>
    <property type="molecule type" value="Genomic_DNA"/>
</dbReference>
<feature type="region of interest" description="Disordered" evidence="1">
    <location>
        <begin position="156"/>
        <end position="202"/>
    </location>
</feature>
<evidence type="ECO:0000313" key="4">
    <source>
        <dbReference type="Proteomes" id="UP000320333"/>
    </source>
</evidence>
<dbReference type="PANTHER" id="PTHR34618:SF4">
    <property type="entry name" value="CAS1"/>
    <property type="match status" value="1"/>
</dbReference>
<keyword evidence="2" id="KW-0732">Signal</keyword>
<organism evidence="3 4">
    <name type="scientific">Chytriomyces confervae</name>
    <dbReference type="NCBI Taxonomy" id="246404"/>
    <lineage>
        <taxon>Eukaryota</taxon>
        <taxon>Fungi</taxon>
        <taxon>Fungi incertae sedis</taxon>
        <taxon>Chytridiomycota</taxon>
        <taxon>Chytridiomycota incertae sedis</taxon>
        <taxon>Chytridiomycetes</taxon>
        <taxon>Chytridiales</taxon>
        <taxon>Chytriomycetaceae</taxon>
        <taxon>Chytriomyces</taxon>
    </lineage>
</organism>
<dbReference type="Gene3D" id="3.30.70.330">
    <property type="match status" value="1"/>
</dbReference>
<dbReference type="GO" id="GO:0003676">
    <property type="term" value="F:nucleic acid binding"/>
    <property type="evidence" value="ECO:0007669"/>
    <property type="project" value="InterPro"/>
</dbReference>
<dbReference type="Pfam" id="PF11327">
    <property type="entry name" value="Egh16-like"/>
    <property type="match status" value="1"/>
</dbReference>
<accession>A0A507FM20</accession>
<feature type="signal peptide" evidence="2">
    <location>
        <begin position="1"/>
        <end position="17"/>
    </location>
</feature>
<evidence type="ECO:0000256" key="1">
    <source>
        <dbReference type="SAM" id="MobiDB-lite"/>
    </source>
</evidence>
<feature type="compositionally biased region" description="Low complexity" evidence="1">
    <location>
        <begin position="161"/>
        <end position="174"/>
    </location>
</feature>
<name>A0A507FM20_9FUNG</name>
<dbReference type="STRING" id="246404.A0A507FM20"/>
<protein>
    <recommendedName>
        <fullName evidence="5">RRM domain-containing protein</fullName>
    </recommendedName>
</protein>
<feature type="chain" id="PRO_5021481193" description="RRM domain-containing protein" evidence="2">
    <location>
        <begin position="18"/>
        <end position="486"/>
    </location>
</feature>
<reference evidence="3 4" key="1">
    <citation type="journal article" date="2019" name="Sci. Rep.">
        <title>Comparative genomics of chytrid fungi reveal insights into the obligate biotrophic and pathogenic lifestyle of Synchytrium endobioticum.</title>
        <authorList>
            <person name="van de Vossenberg B.T.L.H."/>
            <person name="Warris S."/>
            <person name="Nguyen H.D.T."/>
            <person name="van Gent-Pelzer M.P.E."/>
            <person name="Joly D.L."/>
            <person name="van de Geest H.C."/>
            <person name="Bonants P.J.M."/>
            <person name="Smith D.S."/>
            <person name="Levesque C.A."/>
            <person name="van der Lee T.A.J."/>
        </authorList>
    </citation>
    <scope>NUCLEOTIDE SEQUENCE [LARGE SCALE GENOMIC DNA]</scope>
    <source>
        <strain evidence="3 4">CBS 675.73</strain>
    </source>
</reference>
<dbReference type="InterPro" id="IPR021476">
    <property type="entry name" value="Egh16-like"/>
</dbReference>
<dbReference type="OrthoDB" id="336240at2759"/>
<gene>
    <name evidence="3" type="ORF">CcCBS67573_g01255</name>
</gene>
<proteinExistence type="predicted"/>
<dbReference type="PANTHER" id="PTHR34618">
    <property type="entry name" value="SURFACE PROTEIN MAS1, PUTATIVE-RELATED"/>
    <property type="match status" value="1"/>
</dbReference>
<feature type="compositionally biased region" description="Basic residues" evidence="1">
    <location>
        <begin position="182"/>
        <end position="197"/>
    </location>
</feature>
<keyword evidence="4" id="KW-1185">Reference proteome</keyword>
<dbReference type="Proteomes" id="UP000320333">
    <property type="component" value="Unassembled WGS sequence"/>
</dbReference>
<evidence type="ECO:0000313" key="3">
    <source>
        <dbReference type="EMBL" id="TPX77449.1"/>
    </source>
</evidence>
<dbReference type="InterPro" id="IPR012677">
    <property type="entry name" value="Nucleotide-bd_a/b_plait_sf"/>
</dbReference>
<evidence type="ECO:0008006" key="5">
    <source>
        <dbReference type="Google" id="ProtNLM"/>
    </source>
</evidence>